<evidence type="ECO:0000313" key="7">
    <source>
        <dbReference type="EMBL" id="GAE83809.1"/>
    </source>
</evidence>
<dbReference type="InterPro" id="IPR023997">
    <property type="entry name" value="TonB-dep_OMP_SusC/RagA_CS"/>
</dbReference>
<reference evidence="7 8" key="1">
    <citation type="journal article" date="2014" name="Genome Announc.">
        <title>Draft Genome Sequence of Bacteroides reticulotermitis Strain JCM 10512T, Isolated from the Gut of a Termite.</title>
        <authorList>
            <person name="Yuki M."/>
            <person name="Oshima K."/>
            <person name="Suda W."/>
            <person name="Sakamoto M."/>
            <person name="Iida T."/>
            <person name="Hattori M."/>
            <person name="Ohkuma M."/>
        </authorList>
    </citation>
    <scope>NUCLEOTIDE SEQUENCE [LARGE SCALE GENOMIC DNA]</scope>
    <source>
        <strain evidence="7 8">JCM 10512</strain>
    </source>
</reference>
<evidence type="ECO:0000259" key="5">
    <source>
        <dbReference type="Pfam" id="PF07660"/>
    </source>
</evidence>
<name>W4UTG8_9BACE</name>
<sequence>MVKKTILLHLQKRLKLFFAINVFFMIPTSSFGETVITWDSKSDLFTVQSEDATVKDVLDYIEKHSNYLFIYSESVQKTLLNKVSISVSNRKIDNILNELFVKTGLEYKMSGRQITISVPQIPKAQQNVNKGVKVTGNVTDEAGEPLIGVTVFLKNDSTVHAITDINGTYHIAVPSNRKSVLSFRYIGFVPKDEVVDNRKILNIVMLEDVGQLDEVVVVAYGAQKKESVVGSITTVEPAKLKVSTTRSLSNNLAGVVTGIIGVQRSGEPGYDNSSFWIRGISTFQTAGQTPLVLVDGIERSLDNIDPEEIESFSVLKDAAASAVYGVRGANGVILINTKRGAVGKPRVVVKSEFAFTQPVKLPKYIGAADYMQLLDDVLVDTGQSPIYTDRIAKTRAGYDPDLYPDVDWIDAISKDYASNQRVTLDISGGTEVLRYSFVAAVYNEHGILERDKKQEWDPSLKLQRYNVRSNVDLKLSPTTQLRFNIGGYLQDRNSTTKSVSTIFNNAFRAVPFQFPIQYSTGEIAATEEYNVWSWATQHGYQRTSASKIETLFSLEQDLKFVTSGLKVKGTFSFDRYSTGTVVRSKSPDYYNAASGRNEEGELILSIKENGTNFLGHSPSGSYGNKSLYMEAAMYYDRVFAQKHAVSGMLLYNRRHYDDGDKLPYRTQGVAGRASYTYGGKYVAEFNFGYNGSENFAKGKRYGFFPSGAIGWIISEEAFMQPIRNTISKLKIRASYGQVGNSNLGGRRFAYLSTIQDDWNTLGQYNWGVEGGYSRVGMAEGEFAVPDLTWEIVNKANIGLELGLFKGMVDLQLELFDERRHNIFMERSSIPATAGFIKQPWSNFGKVTNRGAEATLNVNKQINKDWFVSLMGTFTYAHNKVTEWDEPKAVIGTNRAKTGHSFDQRFGYVADRLFTEDDFDDVATGKLKEGIATQSFAATVRPGDVKYVDVNKDGAIDTYDKTAIGGPLTPEIVYGFGLNMRWKDLDFGVLFQGLGRTWNTLSGNIIPASNKGTTYNIFTNYEDRWTAEKPSQHVFYPRLDYGTNSNNSQVSTWWLRNMSFMRLKNIELGYSFPKRWMQDIRLSGARLFVRGTNLLTFSDFKLWDPELSSTTGAAYPAMKSLSAGFEIRF</sequence>
<dbReference type="Proteomes" id="UP000019131">
    <property type="component" value="Unassembled WGS sequence"/>
</dbReference>
<comment type="caution">
    <text evidence="7">The sequence shown here is derived from an EMBL/GenBank/DDBJ whole genome shotgun (WGS) entry which is preliminary data.</text>
</comment>
<evidence type="ECO:0000259" key="6">
    <source>
        <dbReference type="Pfam" id="PF07715"/>
    </source>
</evidence>
<dbReference type="Gene3D" id="2.170.130.10">
    <property type="entry name" value="TonB-dependent receptor, plug domain"/>
    <property type="match status" value="1"/>
</dbReference>
<dbReference type="STRING" id="1445607.JCM10512_2106"/>
<feature type="domain" description="TonB-dependent receptor plug" evidence="6">
    <location>
        <begin position="225"/>
        <end position="332"/>
    </location>
</feature>
<keyword evidence="8" id="KW-1185">Reference proteome</keyword>
<evidence type="ECO:0000256" key="3">
    <source>
        <dbReference type="ARBA" id="ARBA00023237"/>
    </source>
</evidence>
<dbReference type="GO" id="GO:0009279">
    <property type="term" value="C:cell outer membrane"/>
    <property type="evidence" value="ECO:0007669"/>
    <property type="project" value="UniProtKB-SubCell"/>
</dbReference>
<evidence type="ECO:0000256" key="1">
    <source>
        <dbReference type="ARBA" id="ARBA00022448"/>
    </source>
</evidence>
<comment type="subcellular location">
    <subcellularLocation>
        <location evidence="4">Cell outer membrane</location>
        <topology evidence="4">Multi-pass membrane protein</topology>
    </subcellularLocation>
</comment>
<organism evidence="7 8">
    <name type="scientific">Bacteroides reticulotermitis JCM 10512</name>
    <dbReference type="NCBI Taxonomy" id="1445607"/>
    <lineage>
        <taxon>Bacteria</taxon>
        <taxon>Pseudomonadati</taxon>
        <taxon>Bacteroidota</taxon>
        <taxon>Bacteroidia</taxon>
        <taxon>Bacteroidales</taxon>
        <taxon>Bacteroidaceae</taxon>
        <taxon>Bacteroides</taxon>
    </lineage>
</organism>
<dbReference type="InterPro" id="IPR011662">
    <property type="entry name" value="Secretin/TonB_short_N"/>
</dbReference>
<keyword evidence="2 4" id="KW-0472">Membrane</keyword>
<keyword evidence="4" id="KW-1134">Transmembrane beta strand</keyword>
<dbReference type="Pfam" id="PF07660">
    <property type="entry name" value="STN"/>
    <property type="match status" value="1"/>
</dbReference>
<dbReference type="AlphaFoldDB" id="W4UTG8"/>
<evidence type="ECO:0000256" key="2">
    <source>
        <dbReference type="ARBA" id="ARBA00023136"/>
    </source>
</evidence>
<dbReference type="InterPro" id="IPR023996">
    <property type="entry name" value="TonB-dep_OMP_SusC/RagA"/>
</dbReference>
<accession>W4UTG8</accession>
<gene>
    <name evidence="7" type="ORF">JCM10512_2106</name>
</gene>
<keyword evidence="7" id="KW-0675">Receptor</keyword>
<dbReference type="RefSeq" id="WP_044162171.1">
    <property type="nucleotide sequence ID" value="NZ_BAIV01000011.1"/>
</dbReference>
<dbReference type="InterPro" id="IPR012910">
    <property type="entry name" value="Plug_dom"/>
</dbReference>
<keyword evidence="4" id="KW-0812">Transmembrane</keyword>
<dbReference type="FunFam" id="2.170.130.10:FF:000003">
    <property type="entry name" value="SusC/RagA family TonB-linked outer membrane protein"/>
    <property type="match status" value="1"/>
</dbReference>
<dbReference type="InterPro" id="IPR039426">
    <property type="entry name" value="TonB-dep_rcpt-like"/>
</dbReference>
<comment type="similarity">
    <text evidence="4">Belongs to the TonB-dependent receptor family.</text>
</comment>
<proteinExistence type="inferred from homology"/>
<dbReference type="InterPro" id="IPR037066">
    <property type="entry name" value="Plug_dom_sf"/>
</dbReference>
<keyword evidence="1 4" id="KW-0813">Transport</keyword>
<evidence type="ECO:0000256" key="4">
    <source>
        <dbReference type="PROSITE-ProRule" id="PRU01360"/>
    </source>
</evidence>
<evidence type="ECO:0000313" key="8">
    <source>
        <dbReference type="Proteomes" id="UP000019131"/>
    </source>
</evidence>
<dbReference type="PROSITE" id="PS52016">
    <property type="entry name" value="TONB_DEPENDENT_REC_3"/>
    <property type="match status" value="1"/>
</dbReference>
<dbReference type="InterPro" id="IPR008969">
    <property type="entry name" value="CarboxyPept-like_regulatory"/>
</dbReference>
<dbReference type="Pfam" id="PF13715">
    <property type="entry name" value="CarbopepD_reg_2"/>
    <property type="match status" value="1"/>
</dbReference>
<dbReference type="Pfam" id="PF07715">
    <property type="entry name" value="Plug"/>
    <property type="match status" value="1"/>
</dbReference>
<dbReference type="SUPFAM" id="SSF49464">
    <property type="entry name" value="Carboxypeptidase regulatory domain-like"/>
    <property type="match status" value="1"/>
</dbReference>
<dbReference type="NCBIfam" id="TIGR04057">
    <property type="entry name" value="SusC_RagA_signa"/>
    <property type="match status" value="1"/>
</dbReference>
<protein>
    <submittedName>
        <fullName evidence="7">TonB-dependent receptor</fullName>
    </submittedName>
</protein>
<dbReference type="Gene3D" id="2.60.40.1120">
    <property type="entry name" value="Carboxypeptidase-like, regulatory domain"/>
    <property type="match status" value="1"/>
</dbReference>
<dbReference type="SUPFAM" id="SSF56935">
    <property type="entry name" value="Porins"/>
    <property type="match status" value="1"/>
</dbReference>
<dbReference type="OrthoDB" id="721000at2"/>
<dbReference type="NCBIfam" id="TIGR04056">
    <property type="entry name" value="OMP_RagA_SusC"/>
    <property type="match status" value="1"/>
</dbReference>
<dbReference type="EMBL" id="BAIV01000011">
    <property type="protein sequence ID" value="GAE83809.1"/>
    <property type="molecule type" value="Genomic_DNA"/>
</dbReference>
<keyword evidence="3 4" id="KW-0998">Cell outer membrane</keyword>
<feature type="domain" description="Secretin/TonB short N-terminal" evidence="5">
    <location>
        <begin position="67"/>
        <end position="117"/>
    </location>
</feature>